<evidence type="ECO:0000256" key="6">
    <source>
        <dbReference type="ARBA" id="ARBA00022777"/>
    </source>
</evidence>
<keyword evidence="8" id="KW-0289">Folate biosynthesis</keyword>
<evidence type="ECO:0000259" key="9">
    <source>
        <dbReference type="PROSITE" id="PS00794"/>
    </source>
</evidence>
<dbReference type="CDD" id="cd00483">
    <property type="entry name" value="HPPK"/>
    <property type="match status" value="1"/>
</dbReference>
<comment type="caution">
    <text evidence="10">The sequence shown here is derived from an EMBL/GenBank/DDBJ whole genome shotgun (WGS) entry which is preliminary data.</text>
</comment>
<evidence type="ECO:0000256" key="5">
    <source>
        <dbReference type="ARBA" id="ARBA00022741"/>
    </source>
</evidence>
<comment type="pathway">
    <text evidence="2">Cofactor biosynthesis; tetrahydrofolate biosynthesis; 2-amino-4-hydroxy-6-hydroxymethyl-7,8-dihydropteridine diphosphate from 7,8-dihydroneopterin triphosphate: step 4/4.</text>
</comment>
<keyword evidence="4 10" id="KW-0808">Transferase</keyword>
<dbReference type="AlphaFoldDB" id="A0A9D1PLJ3"/>
<protein>
    <recommendedName>
        <fullName evidence="3">2-amino-4-hydroxy-6-hydroxymethyldihydropteridine diphosphokinase</fullName>
        <ecNumber evidence="3">2.7.6.3</ecNumber>
    </recommendedName>
</protein>
<keyword evidence="5" id="KW-0547">Nucleotide-binding</keyword>
<dbReference type="Pfam" id="PF01288">
    <property type="entry name" value="HPPK"/>
    <property type="match status" value="1"/>
</dbReference>
<evidence type="ECO:0000313" key="10">
    <source>
        <dbReference type="EMBL" id="HIV74626.1"/>
    </source>
</evidence>
<evidence type="ECO:0000256" key="4">
    <source>
        <dbReference type="ARBA" id="ARBA00022679"/>
    </source>
</evidence>
<dbReference type="PANTHER" id="PTHR43071">
    <property type="entry name" value="2-AMINO-4-HYDROXY-6-HYDROXYMETHYLDIHYDROPTERIDINE PYROPHOSPHOKINASE"/>
    <property type="match status" value="1"/>
</dbReference>
<dbReference type="NCBIfam" id="TIGR01498">
    <property type="entry name" value="folK"/>
    <property type="match status" value="1"/>
</dbReference>
<evidence type="ECO:0000256" key="1">
    <source>
        <dbReference type="ARBA" id="ARBA00000198"/>
    </source>
</evidence>
<keyword evidence="6" id="KW-0418">Kinase</keyword>
<dbReference type="InterPro" id="IPR035907">
    <property type="entry name" value="Hppk_sf"/>
</dbReference>
<dbReference type="EC" id="2.7.6.3" evidence="3"/>
<dbReference type="Gene3D" id="3.30.70.560">
    <property type="entry name" value="7,8-Dihydro-6-hydroxymethylpterin-pyrophosphokinase HPPK"/>
    <property type="match status" value="1"/>
</dbReference>
<dbReference type="GO" id="GO:0003848">
    <property type="term" value="F:2-amino-4-hydroxy-6-hydroxymethyldihydropteridine diphosphokinase activity"/>
    <property type="evidence" value="ECO:0007669"/>
    <property type="project" value="UniProtKB-EC"/>
</dbReference>
<gene>
    <name evidence="10" type="primary">folK</name>
    <name evidence="10" type="ORF">H9895_06030</name>
</gene>
<organism evidence="10 11">
    <name type="scientific">Candidatus Pseudogracilibacillus intestinigallinarum</name>
    <dbReference type="NCBI Taxonomy" id="2838742"/>
    <lineage>
        <taxon>Bacteria</taxon>
        <taxon>Bacillati</taxon>
        <taxon>Bacillota</taxon>
        <taxon>Bacilli</taxon>
        <taxon>Bacillales</taxon>
        <taxon>Bacillaceae</taxon>
        <taxon>Pseudogracilibacillus</taxon>
    </lineage>
</organism>
<reference evidence="10" key="2">
    <citation type="submission" date="2021-04" db="EMBL/GenBank/DDBJ databases">
        <authorList>
            <person name="Gilroy R."/>
        </authorList>
    </citation>
    <scope>NUCLEOTIDE SEQUENCE</scope>
    <source>
        <strain evidence="10">CHK169-2315</strain>
    </source>
</reference>
<dbReference type="PANTHER" id="PTHR43071:SF1">
    <property type="entry name" value="2-AMINO-4-HYDROXY-6-HYDROXYMETHYLDIHYDROPTERIDINE PYROPHOSPHOKINASE"/>
    <property type="match status" value="1"/>
</dbReference>
<feature type="domain" description="7,8-dihydro-6-hydroxymethylpterin-pyrophosphokinase" evidence="9">
    <location>
        <begin position="88"/>
        <end position="99"/>
    </location>
</feature>
<sequence>MNVAYISLGSNIEPREQYMEDALKKLEAHKDITIVTKSTIYETAPVDYLEQDQFLNMVIEVETSLKNIELLHACQQIENELGRERTIDKGPRTMDLDILLFNCENREIEGLRIPHPRLHERAFILIPLFEIAPELALPTSGVLIEDLLHKISEKEKASVVKWEKA</sequence>
<dbReference type="InterPro" id="IPR000550">
    <property type="entry name" value="Hppk"/>
</dbReference>
<comment type="catalytic activity">
    <reaction evidence="1">
        <text>6-hydroxymethyl-7,8-dihydropterin + ATP = (7,8-dihydropterin-6-yl)methyl diphosphate + AMP + H(+)</text>
        <dbReference type="Rhea" id="RHEA:11412"/>
        <dbReference type="ChEBI" id="CHEBI:15378"/>
        <dbReference type="ChEBI" id="CHEBI:30616"/>
        <dbReference type="ChEBI" id="CHEBI:44841"/>
        <dbReference type="ChEBI" id="CHEBI:72950"/>
        <dbReference type="ChEBI" id="CHEBI:456215"/>
        <dbReference type="EC" id="2.7.6.3"/>
    </reaction>
</comment>
<dbReference type="GO" id="GO:0046656">
    <property type="term" value="P:folic acid biosynthetic process"/>
    <property type="evidence" value="ECO:0007669"/>
    <property type="project" value="UniProtKB-KW"/>
</dbReference>
<evidence type="ECO:0000256" key="7">
    <source>
        <dbReference type="ARBA" id="ARBA00022840"/>
    </source>
</evidence>
<dbReference type="Proteomes" id="UP000823937">
    <property type="component" value="Unassembled WGS sequence"/>
</dbReference>
<name>A0A9D1PLJ3_9BACI</name>
<reference evidence="10" key="1">
    <citation type="journal article" date="2021" name="PeerJ">
        <title>Extensive microbial diversity within the chicken gut microbiome revealed by metagenomics and culture.</title>
        <authorList>
            <person name="Gilroy R."/>
            <person name="Ravi A."/>
            <person name="Getino M."/>
            <person name="Pursley I."/>
            <person name="Horton D.L."/>
            <person name="Alikhan N.F."/>
            <person name="Baker D."/>
            <person name="Gharbi K."/>
            <person name="Hall N."/>
            <person name="Watson M."/>
            <person name="Adriaenssens E.M."/>
            <person name="Foster-Nyarko E."/>
            <person name="Jarju S."/>
            <person name="Secka A."/>
            <person name="Antonio M."/>
            <person name="Oren A."/>
            <person name="Chaudhuri R.R."/>
            <person name="La Ragione R."/>
            <person name="Hildebrand F."/>
            <person name="Pallen M.J."/>
        </authorList>
    </citation>
    <scope>NUCLEOTIDE SEQUENCE</scope>
    <source>
        <strain evidence="10">CHK169-2315</strain>
    </source>
</reference>
<dbReference type="PROSITE" id="PS00794">
    <property type="entry name" value="HPPK"/>
    <property type="match status" value="1"/>
</dbReference>
<proteinExistence type="predicted"/>
<evidence type="ECO:0000256" key="3">
    <source>
        <dbReference type="ARBA" id="ARBA00013253"/>
    </source>
</evidence>
<dbReference type="SUPFAM" id="SSF55083">
    <property type="entry name" value="6-hydroxymethyl-7,8-dihydropterin pyrophosphokinase, HPPK"/>
    <property type="match status" value="1"/>
</dbReference>
<dbReference type="EMBL" id="DXHX01000089">
    <property type="protein sequence ID" value="HIV74626.1"/>
    <property type="molecule type" value="Genomic_DNA"/>
</dbReference>
<accession>A0A9D1PLJ3</accession>
<evidence type="ECO:0000256" key="2">
    <source>
        <dbReference type="ARBA" id="ARBA00005051"/>
    </source>
</evidence>
<dbReference type="GO" id="GO:0005524">
    <property type="term" value="F:ATP binding"/>
    <property type="evidence" value="ECO:0007669"/>
    <property type="project" value="UniProtKB-KW"/>
</dbReference>
<evidence type="ECO:0000256" key="8">
    <source>
        <dbReference type="ARBA" id="ARBA00022909"/>
    </source>
</evidence>
<keyword evidence="7" id="KW-0067">ATP-binding</keyword>
<dbReference type="GO" id="GO:0016301">
    <property type="term" value="F:kinase activity"/>
    <property type="evidence" value="ECO:0007669"/>
    <property type="project" value="UniProtKB-KW"/>
</dbReference>
<evidence type="ECO:0000313" key="11">
    <source>
        <dbReference type="Proteomes" id="UP000823937"/>
    </source>
</evidence>